<organism evidence="1 2">
    <name type="scientific">Enterovirga rhinocerotis</name>
    <dbReference type="NCBI Taxonomy" id="1339210"/>
    <lineage>
        <taxon>Bacteria</taxon>
        <taxon>Pseudomonadati</taxon>
        <taxon>Pseudomonadota</taxon>
        <taxon>Alphaproteobacteria</taxon>
        <taxon>Hyphomicrobiales</taxon>
        <taxon>Methylobacteriaceae</taxon>
        <taxon>Enterovirga</taxon>
    </lineage>
</organism>
<name>A0A4R7C6M9_9HYPH</name>
<protein>
    <submittedName>
        <fullName evidence="1">Uncharacterized protein</fullName>
    </submittedName>
</protein>
<dbReference type="Proteomes" id="UP000295122">
    <property type="component" value="Unassembled WGS sequence"/>
</dbReference>
<gene>
    <name evidence="1" type="ORF">EV668_1060</name>
</gene>
<comment type="caution">
    <text evidence="1">The sequence shown here is derived from an EMBL/GenBank/DDBJ whole genome shotgun (WGS) entry which is preliminary data.</text>
</comment>
<dbReference type="AlphaFoldDB" id="A0A4R7C6M9"/>
<evidence type="ECO:0000313" key="1">
    <source>
        <dbReference type="EMBL" id="TDR93793.1"/>
    </source>
</evidence>
<dbReference type="EMBL" id="SNZR01000011">
    <property type="protein sequence ID" value="TDR93793.1"/>
    <property type="molecule type" value="Genomic_DNA"/>
</dbReference>
<keyword evidence="2" id="KW-1185">Reference proteome</keyword>
<reference evidence="1 2" key="1">
    <citation type="submission" date="2019-03" db="EMBL/GenBank/DDBJ databases">
        <title>Genomic Encyclopedia of Type Strains, Phase IV (KMG-IV): sequencing the most valuable type-strain genomes for metagenomic binning, comparative biology and taxonomic classification.</title>
        <authorList>
            <person name="Goeker M."/>
        </authorList>
    </citation>
    <scope>NUCLEOTIDE SEQUENCE [LARGE SCALE GENOMIC DNA]</scope>
    <source>
        <strain evidence="1 2">DSM 25903</strain>
    </source>
</reference>
<sequence>MTGKRRLTPNERAAIERDWKSTNAVRDARRHVVTASKLIEELKLLHEGTGDDRFSAALIALGELRLIKADGGFRRLGPKRAVSDAIARSVLLNHMKEYEQTSACIVTARDCMIDAANLTSAAKQVERLLRE</sequence>
<evidence type="ECO:0000313" key="2">
    <source>
        <dbReference type="Proteomes" id="UP000295122"/>
    </source>
</evidence>
<accession>A0A4R7C6M9</accession>
<dbReference type="RefSeq" id="WP_133768761.1">
    <property type="nucleotide sequence ID" value="NZ_SNZR01000011.1"/>
</dbReference>
<proteinExistence type="predicted"/>